<gene>
    <name evidence="3" type="ORF">EX30DRAFT_342626</name>
</gene>
<dbReference type="PROSITE" id="PS50088">
    <property type="entry name" value="ANK_REPEAT"/>
    <property type="match status" value="2"/>
</dbReference>
<dbReference type="InterPro" id="IPR053210">
    <property type="entry name" value="ANKRD12"/>
</dbReference>
<dbReference type="Proteomes" id="UP000298138">
    <property type="component" value="Unassembled WGS sequence"/>
</dbReference>
<proteinExistence type="predicted"/>
<keyword evidence="1" id="KW-0040">ANK repeat</keyword>
<keyword evidence="4" id="KW-1185">Reference proteome</keyword>
<dbReference type="Pfam" id="PF12796">
    <property type="entry name" value="Ank_2"/>
    <property type="match status" value="1"/>
</dbReference>
<dbReference type="OrthoDB" id="9995210at2759"/>
<dbReference type="InterPro" id="IPR036770">
    <property type="entry name" value="Ankyrin_rpt-contain_sf"/>
</dbReference>
<dbReference type="GO" id="GO:0005654">
    <property type="term" value="C:nucleoplasm"/>
    <property type="evidence" value="ECO:0007669"/>
    <property type="project" value="TreeGrafter"/>
</dbReference>
<feature type="compositionally biased region" description="Pro residues" evidence="2">
    <location>
        <begin position="1"/>
        <end position="10"/>
    </location>
</feature>
<evidence type="ECO:0000313" key="4">
    <source>
        <dbReference type="Proteomes" id="UP000298138"/>
    </source>
</evidence>
<evidence type="ECO:0000313" key="3">
    <source>
        <dbReference type="EMBL" id="TGZ79153.1"/>
    </source>
</evidence>
<dbReference type="Gene3D" id="1.25.40.20">
    <property type="entry name" value="Ankyrin repeat-containing domain"/>
    <property type="match status" value="1"/>
</dbReference>
<dbReference type="AlphaFoldDB" id="A0A4S2MPS5"/>
<dbReference type="PROSITE" id="PS50297">
    <property type="entry name" value="ANK_REP_REGION"/>
    <property type="match status" value="2"/>
</dbReference>
<dbReference type="PANTHER" id="PTHR24149">
    <property type="entry name" value="ANKYRIN REPEAT DOMAIN-CONTAINING PROTEIN 12"/>
    <property type="match status" value="1"/>
</dbReference>
<organism evidence="3 4">
    <name type="scientific">Ascodesmis nigricans</name>
    <dbReference type="NCBI Taxonomy" id="341454"/>
    <lineage>
        <taxon>Eukaryota</taxon>
        <taxon>Fungi</taxon>
        <taxon>Dikarya</taxon>
        <taxon>Ascomycota</taxon>
        <taxon>Pezizomycotina</taxon>
        <taxon>Pezizomycetes</taxon>
        <taxon>Pezizales</taxon>
        <taxon>Ascodesmidaceae</taxon>
        <taxon>Ascodesmis</taxon>
    </lineage>
</organism>
<accession>A0A4S2MPS5</accession>
<dbReference type="InParanoid" id="A0A4S2MPS5"/>
<dbReference type="FunCoup" id="A0A4S2MPS5">
    <property type="interactions" value="21"/>
</dbReference>
<feature type="repeat" description="ANK" evidence="1">
    <location>
        <begin position="57"/>
        <end position="79"/>
    </location>
</feature>
<reference evidence="3 4" key="1">
    <citation type="submission" date="2019-04" db="EMBL/GenBank/DDBJ databases">
        <title>Comparative genomics and transcriptomics to analyze fruiting body development in filamentous ascomycetes.</title>
        <authorList>
            <consortium name="DOE Joint Genome Institute"/>
            <person name="Lutkenhaus R."/>
            <person name="Traeger S."/>
            <person name="Breuer J."/>
            <person name="Kuo A."/>
            <person name="Lipzen A."/>
            <person name="Pangilinan J."/>
            <person name="Dilworth D."/>
            <person name="Sandor L."/>
            <person name="Poggeler S."/>
            <person name="Barry K."/>
            <person name="Grigoriev I.V."/>
            <person name="Nowrousian M."/>
        </authorList>
    </citation>
    <scope>NUCLEOTIDE SEQUENCE [LARGE SCALE GENOMIC DNA]</scope>
    <source>
        <strain evidence="3 4">CBS 389.68</strain>
    </source>
</reference>
<dbReference type="EMBL" id="ML220134">
    <property type="protein sequence ID" value="TGZ79153.1"/>
    <property type="molecule type" value="Genomic_DNA"/>
</dbReference>
<protein>
    <submittedName>
        <fullName evidence="3">Ankyrin</fullName>
    </submittedName>
</protein>
<evidence type="ECO:0000256" key="1">
    <source>
        <dbReference type="PROSITE-ProRule" id="PRU00023"/>
    </source>
</evidence>
<feature type="region of interest" description="Disordered" evidence="2">
    <location>
        <begin position="158"/>
        <end position="178"/>
    </location>
</feature>
<feature type="region of interest" description="Disordered" evidence="2">
    <location>
        <begin position="1"/>
        <end position="20"/>
    </location>
</feature>
<feature type="repeat" description="ANK" evidence="1">
    <location>
        <begin position="92"/>
        <end position="130"/>
    </location>
</feature>
<name>A0A4S2MPS5_9PEZI</name>
<dbReference type="SUPFAM" id="SSF48403">
    <property type="entry name" value="Ankyrin repeat"/>
    <property type="match status" value="1"/>
</dbReference>
<dbReference type="SMART" id="SM00248">
    <property type="entry name" value="ANK"/>
    <property type="match status" value="2"/>
</dbReference>
<dbReference type="InterPro" id="IPR002110">
    <property type="entry name" value="Ankyrin_rpt"/>
</dbReference>
<evidence type="ECO:0000256" key="2">
    <source>
        <dbReference type="SAM" id="MobiDB-lite"/>
    </source>
</evidence>
<dbReference type="PRINTS" id="PR01415">
    <property type="entry name" value="ANKYRIN"/>
</dbReference>
<feature type="compositionally biased region" description="Acidic residues" evidence="2">
    <location>
        <begin position="160"/>
        <end position="170"/>
    </location>
</feature>
<dbReference type="PANTHER" id="PTHR24149:SF14">
    <property type="entry name" value="ANKYRIN REPEAT DOMAIN 12"/>
    <property type="match status" value="1"/>
</dbReference>
<dbReference type="STRING" id="341454.A0A4S2MPS5"/>
<sequence>MSPPAQPAPTPAGDEDGASPRELLLEAARRDNTDLLNEVLEKIQHNAEILNSAADALGNTTLHVATQYGSYDVLDTLLDCSGLEVDPTNTLDRDTPLHKAVYLCREDRNLGHAIVDLLLDAGADPRIRNRQKMRPIDVADQNDTELRNMLRQAEYKVEMGDDVVQEDEQDGGSGSESD</sequence>